<reference evidence="6 7" key="1">
    <citation type="journal article" date="2015" name="Fungal Genet. Biol.">
        <title>Evolution of novel wood decay mechanisms in Agaricales revealed by the genome sequences of Fistulina hepatica and Cylindrobasidium torrendii.</title>
        <authorList>
            <person name="Floudas D."/>
            <person name="Held B.W."/>
            <person name="Riley R."/>
            <person name="Nagy L.G."/>
            <person name="Koehler G."/>
            <person name="Ransdell A.S."/>
            <person name="Younus H."/>
            <person name="Chow J."/>
            <person name="Chiniquy J."/>
            <person name="Lipzen A."/>
            <person name="Tritt A."/>
            <person name="Sun H."/>
            <person name="Haridas S."/>
            <person name="LaButti K."/>
            <person name="Ohm R.A."/>
            <person name="Kues U."/>
            <person name="Blanchette R.A."/>
            <person name="Grigoriev I.V."/>
            <person name="Minto R.E."/>
            <person name="Hibbett D.S."/>
        </authorList>
    </citation>
    <scope>NUCLEOTIDE SEQUENCE [LARGE SCALE GENOMIC DNA]</scope>
    <source>
        <strain evidence="6 7">FP15055 ss-10</strain>
    </source>
</reference>
<dbReference type="Proteomes" id="UP000054007">
    <property type="component" value="Unassembled WGS sequence"/>
</dbReference>
<keyword evidence="7" id="KW-1185">Reference proteome</keyword>
<dbReference type="InterPro" id="IPR002893">
    <property type="entry name" value="Znf_MYND"/>
</dbReference>
<gene>
    <name evidence="6" type="ORF">CYLTODRAFT_426336</name>
</gene>
<dbReference type="GO" id="GO:0008270">
    <property type="term" value="F:zinc ion binding"/>
    <property type="evidence" value="ECO:0007669"/>
    <property type="project" value="UniProtKB-KW"/>
</dbReference>
<accession>A0A0D7AY31</accession>
<keyword evidence="3" id="KW-0862">Zinc</keyword>
<proteinExistence type="predicted"/>
<feature type="domain" description="MYND-type" evidence="5">
    <location>
        <begin position="434"/>
        <end position="471"/>
    </location>
</feature>
<dbReference type="Gene3D" id="6.10.140.2220">
    <property type="match status" value="1"/>
</dbReference>
<evidence type="ECO:0000256" key="4">
    <source>
        <dbReference type="PROSITE-ProRule" id="PRU00134"/>
    </source>
</evidence>
<evidence type="ECO:0000313" key="6">
    <source>
        <dbReference type="EMBL" id="KIY63152.1"/>
    </source>
</evidence>
<dbReference type="OrthoDB" id="432970at2759"/>
<organism evidence="6 7">
    <name type="scientific">Cylindrobasidium torrendii FP15055 ss-10</name>
    <dbReference type="NCBI Taxonomy" id="1314674"/>
    <lineage>
        <taxon>Eukaryota</taxon>
        <taxon>Fungi</taxon>
        <taxon>Dikarya</taxon>
        <taxon>Basidiomycota</taxon>
        <taxon>Agaricomycotina</taxon>
        <taxon>Agaricomycetes</taxon>
        <taxon>Agaricomycetidae</taxon>
        <taxon>Agaricales</taxon>
        <taxon>Marasmiineae</taxon>
        <taxon>Physalacriaceae</taxon>
        <taxon>Cylindrobasidium</taxon>
    </lineage>
</organism>
<dbReference type="PROSITE" id="PS50865">
    <property type="entry name" value="ZF_MYND_2"/>
    <property type="match status" value="1"/>
</dbReference>
<keyword evidence="2 4" id="KW-0863">Zinc-finger</keyword>
<evidence type="ECO:0000256" key="2">
    <source>
        <dbReference type="ARBA" id="ARBA00022771"/>
    </source>
</evidence>
<dbReference type="SUPFAM" id="SSF144232">
    <property type="entry name" value="HIT/MYND zinc finger-like"/>
    <property type="match status" value="1"/>
</dbReference>
<keyword evidence="1" id="KW-0479">Metal-binding</keyword>
<dbReference type="Pfam" id="PF01753">
    <property type="entry name" value="zf-MYND"/>
    <property type="match status" value="1"/>
</dbReference>
<evidence type="ECO:0000256" key="1">
    <source>
        <dbReference type="ARBA" id="ARBA00022723"/>
    </source>
</evidence>
<evidence type="ECO:0000259" key="5">
    <source>
        <dbReference type="PROSITE" id="PS50865"/>
    </source>
</evidence>
<dbReference type="EMBL" id="KN880717">
    <property type="protein sequence ID" value="KIY63152.1"/>
    <property type="molecule type" value="Genomic_DNA"/>
</dbReference>
<name>A0A0D7AY31_9AGAR</name>
<sequence>MFLSLFEGAINENPSDLSTLLDERSTHRCAKWVVLFRKEAHAVLEKALSPARLQSAAQKLPLGDEFWNSPLVRVGRYCLLVYYGTLLAFGIKSDRVCPSPRLSKSIVDWICLLSTPDASTGSNSLDLETNDSFALLLFGIGTISPHGHDAVYSDSSDAARAVVALLLSTCDIEKDSPVGKECGDVFELLYSTMCEQQSFHQPDAPPPAKSIWYVLTTWESRVAHAVMRALNSAVGRLTGNTSLPLPPNSDSVFGSINSIIALPSMRRALLCRGLVPSLCLAARKVVRGEIEDQENAKSILLTLFKTIIQFTFRPEHMREALNAHLVATILRVPGIETFVDPRTDEPYPVPEDRTAWLGMLCTDTLSRMWTYAAFPSLFASMDATVRHIDGLVARGIVTIDGDHRGSVFTQYAHLRARVEAVRRGEVQYPVKCHNPACPKTQIVGRCSRCKVAGYCSRKCQREHREAHETRCYPTLLAALLYGADLFPFDIRDMAVVLGICTRALRDAIRNGMVIDDTVKSVVDNPSTIYHAPVIVIDLKTSTPDVKVEVCRSVCERSTNIIQLKITMEVVASMLGEMKVSESPIVIIMFGTWMSLLSNHKALGV</sequence>
<evidence type="ECO:0000256" key="3">
    <source>
        <dbReference type="ARBA" id="ARBA00022833"/>
    </source>
</evidence>
<evidence type="ECO:0000313" key="7">
    <source>
        <dbReference type="Proteomes" id="UP000054007"/>
    </source>
</evidence>
<protein>
    <recommendedName>
        <fullName evidence="5">MYND-type domain-containing protein</fullName>
    </recommendedName>
</protein>
<dbReference type="AlphaFoldDB" id="A0A0D7AY31"/>